<accession>A0AA38FH63</accession>
<dbReference type="EMBL" id="JAHRHJ020000009">
    <property type="protein sequence ID" value="KAH9301346.1"/>
    <property type="molecule type" value="Genomic_DNA"/>
</dbReference>
<dbReference type="Proteomes" id="UP000824469">
    <property type="component" value="Unassembled WGS sequence"/>
</dbReference>
<protein>
    <submittedName>
        <fullName evidence="2">Uncharacterized protein</fullName>
    </submittedName>
</protein>
<evidence type="ECO:0000256" key="1">
    <source>
        <dbReference type="SAM" id="MobiDB-lite"/>
    </source>
</evidence>
<organism evidence="2 3">
    <name type="scientific">Taxus chinensis</name>
    <name type="common">Chinese yew</name>
    <name type="synonym">Taxus wallichiana var. chinensis</name>
    <dbReference type="NCBI Taxonomy" id="29808"/>
    <lineage>
        <taxon>Eukaryota</taxon>
        <taxon>Viridiplantae</taxon>
        <taxon>Streptophyta</taxon>
        <taxon>Embryophyta</taxon>
        <taxon>Tracheophyta</taxon>
        <taxon>Spermatophyta</taxon>
        <taxon>Pinopsida</taxon>
        <taxon>Pinidae</taxon>
        <taxon>Conifers II</taxon>
        <taxon>Cupressales</taxon>
        <taxon>Taxaceae</taxon>
        <taxon>Taxus</taxon>
    </lineage>
</organism>
<feature type="region of interest" description="Disordered" evidence="1">
    <location>
        <begin position="1"/>
        <end position="21"/>
    </location>
</feature>
<comment type="caution">
    <text evidence="2">The sequence shown here is derived from an EMBL/GenBank/DDBJ whole genome shotgun (WGS) entry which is preliminary data.</text>
</comment>
<proteinExistence type="predicted"/>
<feature type="compositionally biased region" description="Low complexity" evidence="1">
    <location>
        <begin position="1"/>
        <end position="19"/>
    </location>
</feature>
<reference evidence="2 3" key="1">
    <citation type="journal article" date="2021" name="Nat. Plants">
        <title>The Taxus genome provides insights into paclitaxel biosynthesis.</title>
        <authorList>
            <person name="Xiong X."/>
            <person name="Gou J."/>
            <person name="Liao Q."/>
            <person name="Li Y."/>
            <person name="Zhou Q."/>
            <person name="Bi G."/>
            <person name="Li C."/>
            <person name="Du R."/>
            <person name="Wang X."/>
            <person name="Sun T."/>
            <person name="Guo L."/>
            <person name="Liang H."/>
            <person name="Lu P."/>
            <person name="Wu Y."/>
            <person name="Zhang Z."/>
            <person name="Ro D.K."/>
            <person name="Shang Y."/>
            <person name="Huang S."/>
            <person name="Yan J."/>
        </authorList>
    </citation>
    <scope>NUCLEOTIDE SEQUENCE [LARGE SCALE GENOMIC DNA]</scope>
    <source>
        <strain evidence="2">Ta-2019</strain>
    </source>
</reference>
<dbReference type="AlphaFoldDB" id="A0AA38FH63"/>
<sequence length="51" mass="5505">MTVRSSKSFRSSSNSSSPSLRQVLSQVKNIATYTSYAFTQGSKRGLPTTSS</sequence>
<keyword evidence="3" id="KW-1185">Reference proteome</keyword>
<gene>
    <name evidence="2" type="ORF">KI387_012929</name>
</gene>
<evidence type="ECO:0000313" key="3">
    <source>
        <dbReference type="Proteomes" id="UP000824469"/>
    </source>
</evidence>
<evidence type="ECO:0000313" key="2">
    <source>
        <dbReference type="EMBL" id="KAH9301346.1"/>
    </source>
</evidence>
<feature type="non-terminal residue" evidence="2">
    <location>
        <position position="51"/>
    </location>
</feature>
<name>A0AA38FH63_TAXCH</name>